<dbReference type="Proteomes" id="UP001304671">
    <property type="component" value="Unassembled WGS sequence"/>
</dbReference>
<accession>A0ABU5QUD7</accession>
<gene>
    <name evidence="1" type="ORF">VB264_23130</name>
</gene>
<proteinExistence type="predicted"/>
<dbReference type="SUPFAM" id="SSF69318">
    <property type="entry name" value="Integrin alpha N-terminal domain"/>
    <property type="match status" value="1"/>
</dbReference>
<name>A0ABU5QUD7_9BACT</name>
<dbReference type="EMBL" id="JAYFUL010000064">
    <property type="protein sequence ID" value="MEA5260711.1"/>
    <property type="molecule type" value="Genomic_DNA"/>
</dbReference>
<dbReference type="RefSeq" id="WP_323253478.1">
    <property type="nucleotide sequence ID" value="NZ_JAYFUL010000064.1"/>
</dbReference>
<protein>
    <recommendedName>
        <fullName evidence="3">VCBS repeat-containing protein</fullName>
    </recommendedName>
</protein>
<reference evidence="1 2" key="1">
    <citation type="submission" date="2023-12" db="EMBL/GenBank/DDBJ databases">
        <title>Novel species of the genus Arcicella isolated from rivers.</title>
        <authorList>
            <person name="Lu H."/>
        </authorList>
    </citation>
    <scope>NUCLEOTIDE SEQUENCE [LARGE SCALE GENOMIC DNA]</scope>
    <source>
        <strain evidence="1 2">LMG 21963</strain>
    </source>
</reference>
<evidence type="ECO:0008006" key="3">
    <source>
        <dbReference type="Google" id="ProtNLM"/>
    </source>
</evidence>
<sequence length="248" mass="29683">MKTLIVLFAITFLTLTAKGQYPYKKYPAIKYREYKNWKFYDKTETENKFHCTMTIPKFFDNQDNLTIQLTTFGYNYNSFVRIYRNKKLLQKKIEPMFFNDVNIDNQSIRVADINGDNLKDVKIIAWYMGNGTASMNVRTIYLFQNKEGHFTKISLFDKASDNKLERDFDGDGNYEIITMTLKRYEGHNYWLFNLFNYTNGDLVNVNSKDNYPIMIQYLNRENYKITKKISRSKMKAFTMKLPEEYDKK</sequence>
<dbReference type="InterPro" id="IPR028994">
    <property type="entry name" value="Integrin_alpha_N"/>
</dbReference>
<evidence type="ECO:0000313" key="2">
    <source>
        <dbReference type="Proteomes" id="UP001304671"/>
    </source>
</evidence>
<comment type="caution">
    <text evidence="1">The sequence shown here is derived from an EMBL/GenBank/DDBJ whole genome shotgun (WGS) entry which is preliminary data.</text>
</comment>
<keyword evidence="2" id="KW-1185">Reference proteome</keyword>
<organism evidence="1 2">
    <name type="scientific">Arcicella aquatica</name>
    <dbReference type="NCBI Taxonomy" id="217141"/>
    <lineage>
        <taxon>Bacteria</taxon>
        <taxon>Pseudomonadati</taxon>
        <taxon>Bacteroidota</taxon>
        <taxon>Cytophagia</taxon>
        <taxon>Cytophagales</taxon>
        <taxon>Flectobacillaceae</taxon>
        <taxon>Arcicella</taxon>
    </lineage>
</organism>
<evidence type="ECO:0000313" key="1">
    <source>
        <dbReference type="EMBL" id="MEA5260711.1"/>
    </source>
</evidence>